<organism evidence="4 5">
    <name type="scientific">Rubripirellula tenax</name>
    <dbReference type="NCBI Taxonomy" id="2528015"/>
    <lineage>
        <taxon>Bacteria</taxon>
        <taxon>Pseudomonadati</taxon>
        <taxon>Planctomycetota</taxon>
        <taxon>Planctomycetia</taxon>
        <taxon>Pirellulales</taxon>
        <taxon>Pirellulaceae</taxon>
        <taxon>Rubripirellula</taxon>
    </lineage>
</organism>
<evidence type="ECO:0000313" key="4">
    <source>
        <dbReference type="EMBL" id="TWU60132.1"/>
    </source>
</evidence>
<feature type="transmembrane region" description="Helical" evidence="1">
    <location>
        <begin position="185"/>
        <end position="202"/>
    </location>
</feature>
<feature type="signal peptide" evidence="2">
    <location>
        <begin position="1"/>
        <end position="24"/>
    </location>
</feature>
<protein>
    <submittedName>
        <fullName evidence="4">PEP-CTERM motif protein</fullName>
    </submittedName>
</protein>
<keyword evidence="2" id="KW-0732">Signal</keyword>
<dbReference type="RefSeq" id="WP_146453691.1">
    <property type="nucleotide sequence ID" value="NZ_SJPW01000001.1"/>
</dbReference>
<accession>A0A5C6FKI7</accession>
<dbReference type="OrthoDB" id="290386at2"/>
<evidence type="ECO:0000256" key="2">
    <source>
        <dbReference type="SAM" id="SignalP"/>
    </source>
</evidence>
<dbReference type="Pfam" id="PF07589">
    <property type="entry name" value="PEP-CTERM"/>
    <property type="match status" value="1"/>
</dbReference>
<sequence precursor="true">MKRSFSAAMVCVALLVMSAAQSHAGVMTTTLAFPSEFSFTRHAIFGDSVLGSGGGGVHVEIGDYVEETFGNTGLVDTTSSRWQFSMSDTTDAGVTSTFDARINGTTVGSYSFDGDGATPTTHTFDLDFTYAPIASFTGGAGPESFFLTLISTSTVPLGQGAWNWIPGGTVTLTGNNNAAAVPEPASLAVFAFGACAFGASVYRRRRRATA</sequence>
<keyword evidence="1" id="KW-1133">Transmembrane helix</keyword>
<dbReference type="InterPro" id="IPR013424">
    <property type="entry name" value="Ice-binding_C"/>
</dbReference>
<keyword evidence="5" id="KW-1185">Reference proteome</keyword>
<feature type="chain" id="PRO_5022721019" evidence="2">
    <location>
        <begin position="25"/>
        <end position="210"/>
    </location>
</feature>
<comment type="caution">
    <text evidence="4">The sequence shown here is derived from an EMBL/GenBank/DDBJ whole genome shotgun (WGS) entry which is preliminary data.</text>
</comment>
<dbReference type="NCBIfam" id="TIGR02595">
    <property type="entry name" value="PEP_CTERM"/>
    <property type="match status" value="1"/>
</dbReference>
<dbReference type="EMBL" id="SJPW01000001">
    <property type="protein sequence ID" value="TWU60132.1"/>
    <property type="molecule type" value="Genomic_DNA"/>
</dbReference>
<keyword evidence="1" id="KW-0472">Membrane</keyword>
<dbReference type="AlphaFoldDB" id="A0A5C6FKI7"/>
<proteinExistence type="predicted"/>
<name>A0A5C6FKI7_9BACT</name>
<gene>
    <name evidence="4" type="ORF">Poly51_04060</name>
</gene>
<dbReference type="Proteomes" id="UP000318288">
    <property type="component" value="Unassembled WGS sequence"/>
</dbReference>
<evidence type="ECO:0000313" key="5">
    <source>
        <dbReference type="Proteomes" id="UP000318288"/>
    </source>
</evidence>
<feature type="domain" description="Ice-binding protein C-terminal" evidence="3">
    <location>
        <begin position="180"/>
        <end position="206"/>
    </location>
</feature>
<evidence type="ECO:0000259" key="3">
    <source>
        <dbReference type="Pfam" id="PF07589"/>
    </source>
</evidence>
<evidence type="ECO:0000256" key="1">
    <source>
        <dbReference type="SAM" id="Phobius"/>
    </source>
</evidence>
<reference evidence="4 5" key="1">
    <citation type="submission" date="2019-02" db="EMBL/GenBank/DDBJ databases">
        <title>Deep-cultivation of Planctomycetes and their phenomic and genomic characterization uncovers novel biology.</title>
        <authorList>
            <person name="Wiegand S."/>
            <person name="Jogler M."/>
            <person name="Boedeker C."/>
            <person name="Pinto D."/>
            <person name="Vollmers J."/>
            <person name="Rivas-Marin E."/>
            <person name="Kohn T."/>
            <person name="Peeters S.H."/>
            <person name="Heuer A."/>
            <person name="Rast P."/>
            <person name="Oberbeckmann S."/>
            <person name="Bunk B."/>
            <person name="Jeske O."/>
            <person name="Meyerdierks A."/>
            <person name="Storesund J.E."/>
            <person name="Kallscheuer N."/>
            <person name="Luecker S."/>
            <person name="Lage O.M."/>
            <person name="Pohl T."/>
            <person name="Merkel B.J."/>
            <person name="Hornburger P."/>
            <person name="Mueller R.-W."/>
            <person name="Bruemmer F."/>
            <person name="Labrenz M."/>
            <person name="Spormann A.M."/>
            <person name="Op Den Camp H."/>
            <person name="Overmann J."/>
            <person name="Amann R."/>
            <person name="Jetten M.S.M."/>
            <person name="Mascher T."/>
            <person name="Medema M.H."/>
            <person name="Devos D.P."/>
            <person name="Kaster A.-K."/>
            <person name="Ovreas L."/>
            <person name="Rohde M."/>
            <person name="Galperin M.Y."/>
            <person name="Jogler C."/>
        </authorList>
    </citation>
    <scope>NUCLEOTIDE SEQUENCE [LARGE SCALE GENOMIC DNA]</scope>
    <source>
        <strain evidence="4 5">Poly51</strain>
    </source>
</reference>
<keyword evidence="1" id="KW-0812">Transmembrane</keyword>